<organism evidence="2 3">
    <name type="scientific">Candidatus Accumulibacter adjunctus</name>
    <dbReference type="NCBI Taxonomy" id="1454001"/>
    <lineage>
        <taxon>Bacteria</taxon>
        <taxon>Pseudomonadati</taxon>
        <taxon>Pseudomonadota</taxon>
        <taxon>Betaproteobacteria</taxon>
        <taxon>Candidatus Accumulibacter</taxon>
    </lineage>
</organism>
<dbReference type="PANTHER" id="PTHR14859:SF1">
    <property type="entry name" value="PGAP2-INTERACTING PROTEIN"/>
    <property type="match status" value="1"/>
</dbReference>
<gene>
    <name evidence="2" type="primary">mapP</name>
    <name evidence="2" type="ORF">AW08_00547</name>
</gene>
<dbReference type="GO" id="GO:0006506">
    <property type="term" value="P:GPI anchor biosynthetic process"/>
    <property type="evidence" value="ECO:0007669"/>
    <property type="project" value="TreeGrafter"/>
</dbReference>
<dbReference type="Gene3D" id="2.60.40.2440">
    <property type="entry name" value="Carbohydrate binding type-21 domain"/>
    <property type="match status" value="2"/>
</dbReference>
<dbReference type="InterPro" id="IPR005036">
    <property type="entry name" value="CBM21_dom"/>
</dbReference>
<feature type="domain" description="CBM21" evidence="1">
    <location>
        <begin position="1"/>
        <end position="109"/>
    </location>
</feature>
<dbReference type="EMBL" id="JFAX01000002">
    <property type="protein sequence ID" value="EXI69337.1"/>
    <property type="molecule type" value="Genomic_DNA"/>
</dbReference>
<evidence type="ECO:0000313" key="2">
    <source>
        <dbReference type="EMBL" id="EXI69337.1"/>
    </source>
</evidence>
<reference evidence="2" key="1">
    <citation type="submission" date="2014-02" db="EMBL/GenBank/DDBJ databases">
        <title>Expanding our view of genomic diversity in Candidatus Accumulibacter clades.</title>
        <authorList>
            <person name="Skennerton C.T."/>
            <person name="Barr J.J."/>
            <person name="Slater F.R."/>
            <person name="Bond P.L."/>
            <person name="Tyson G.W."/>
        </authorList>
    </citation>
    <scope>NUCLEOTIDE SEQUENCE [LARGE SCALE GENOMIC DNA]</scope>
</reference>
<dbReference type="InterPro" id="IPR051916">
    <property type="entry name" value="GPI-anchor_lipid_remodeler"/>
</dbReference>
<dbReference type="InterPro" id="IPR038175">
    <property type="entry name" value="CBM21_dom_sf"/>
</dbReference>
<proteinExistence type="predicted"/>
<dbReference type="PATRIC" id="fig|1454001.3.peg.512"/>
<dbReference type="PANTHER" id="PTHR14859">
    <property type="entry name" value="CALCOFLUOR WHITE HYPERSENSITIVE PROTEIN PRECURSOR"/>
    <property type="match status" value="1"/>
</dbReference>
<dbReference type="SUPFAM" id="SSF56219">
    <property type="entry name" value="DNase I-like"/>
    <property type="match status" value="1"/>
</dbReference>
<dbReference type="Pfam" id="PF03372">
    <property type="entry name" value="Exo_endo_phos"/>
    <property type="match status" value="1"/>
</dbReference>
<evidence type="ECO:0000313" key="3">
    <source>
        <dbReference type="Proteomes" id="UP000020218"/>
    </source>
</evidence>
<dbReference type="Gene3D" id="3.60.10.10">
    <property type="entry name" value="Endonuclease/exonuclease/phosphatase"/>
    <property type="match status" value="1"/>
</dbReference>
<dbReference type="GO" id="GO:0016787">
    <property type="term" value="F:hydrolase activity"/>
    <property type="evidence" value="ECO:0007669"/>
    <property type="project" value="UniProtKB-KW"/>
</dbReference>
<evidence type="ECO:0000259" key="1">
    <source>
        <dbReference type="PROSITE" id="PS51159"/>
    </source>
</evidence>
<keyword evidence="2" id="KW-0378">Hydrolase</keyword>
<sequence length="500" mass="57088">MNKIKLLYARNIISRKSAQQELSFLLLVHNLAFEKTVEVRWAGEDGVWHSLPAAHHAAIDGTKEYWLATTAVALGEDRQLPGNVEFAVRYRVGGGEYWDNNDGANHRIQADSGIMPGAGCALLNVGFEPRLDEPQRLLPVVVAVDSGLGVRRVSIEWTTDDWRSTQQSNARYRRNYWDSEFLSNARNPNHYGCQVWQAGLRVGDAFRVRYRISCETRQQGVLRDDAFGRDYVVERRPLTLMILNLHCCQEEEQDRKLSQIARAIDELGVDIVCLQEVAELWNEGRGDWQTNTARIINERLAAPYQLVTDWSHLGFERYREGVAVLSRHPVESHRARYVSRSTDPYSIHSRKVVMARVRVPRFGLLNVFSSHLSWWEDGFAEQFGNLRRWAGEEAGDGIAASMLCGDFNIKAGSLGYQLVVESREYRDQYLAATSPRVFGKVFEAGEPGWPQDLDDDQRIDYVFLRQGSRLRVTSARSVFTDHDYGRVSDHLGYLMTFEPT</sequence>
<dbReference type="EC" id="3.1.3.-" evidence="2"/>
<dbReference type="Proteomes" id="UP000020218">
    <property type="component" value="Unassembled WGS sequence"/>
</dbReference>
<dbReference type="InterPro" id="IPR005135">
    <property type="entry name" value="Endo/exonuclease/phosphatase"/>
</dbReference>
<comment type="caution">
    <text evidence="2">The sequence shown here is derived from an EMBL/GenBank/DDBJ whole genome shotgun (WGS) entry which is preliminary data.</text>
</comment>
<dbReference type="PROSITE" id="PS51159">
    <property type="entry name" value="CBM21"/>
    <property type="match status" value="1"/>
</dbReference>
<dbReference type="STRING" id="1454001.AW08_00547"/>
<keyword evidence="3" id="KW-1185">Reference proteome</keyword>
<dbReference type="GO" id="GO:0016020">
    <property type="term" value="C:membrane"/>
    <property type="evidence" value="ECO:0007669"/>
    <property type="project" value="GOC"/>
</dbReference>
<dbReference type="AlphaFoldDB" id="A0A011NXE7"/>
<protein>
    <submittedName>
        <fullName evidence="2">Maltose 6'-phosphate phosphatase</fullName>
        <ecNumber evidence="2">3.1.3.-</ecNumber>
    </submittedName>
</protein>
<name>A0A011NXE7_9PROT</name>
<dbReference type="InterPro" id="IPR036691">
    <property type="entry name" value="Endo/exonu/phosph_ase_sf"/>
</dbReference>
<dbReference type="Pfam" id="PF03370">
    <property type="entry name" value="CBM_21"/>
    <property type="match status" value="1"/>
</dbReference>
<accession>A0A011NXE7</accession>